<dbReference type="Gene3D" id="3.40.630.30">
    <property type="match status" value="1"/>
</dbReference>
<evidence type="ECO:0000313" key="10">
    <source>
        <dbReference type="Proteomes" id="UP000283501"/>
    </source>
</evidence>
<dbReference type="Proteomes" id="UP000285865">
    <property type="component" value="Unassembled WGS sequence"/>
</dbReference>
<dbReference type="InterPro" id="IPR000182">
    <property type="entry name" value="GNAT_dom"/>
</dbReference>
<dbReference type="EMBL" id="QSUG01000011">
    <property type="protein sequence ID" value="RGN21858.1"/>
    <property type="molecule type" value="Genomic_DNA"/>
</dbReference>
<gene>
    <name evidence="7" type="ORF">DW172_12110</name>
    <name evidence="6" type="ORF">DW703_17525</name>
    <name evidence="5" type="ORF">DW912_12425</name>
    <name evidence="4" type="ORF">DWW89_09005</name>
    <name evidence="3" type="ORF">DXB72_10870</name>
    <name evidence="2" type="ORF">DXC13_08165</name>
</gene>
<evidence type="ECO:0000313" key="3">
    <source>
        <dbReference type="EMBL" id="RGN21858.1"/>
    </source>
</evidence>
<dbReference type="EMBL" id="QSFZ01000014">
    <property type="protein sequence ID" value="RHA90385.1"/>
    <property type="molecule type" value="Genomic_DNA"/>
</dbReference>
<sequence length="92" mass="10378">MKIKEIKENKKQFLPLLLLADEQEDMIDRYLNRGTMYVVDDGGVKSECVVTDEGGGVLEIKNIATEPEYQGKGYGKVLIDFVAAKYKGRYSI</sequence>
<evidence type="ECO:0000259" key="1">
    <source>
        <dbReference type="PROSITE" id="PS51186"/>
    </source>
</evidence>
<dbReference type="Proteomes" id="UP000283765">
    <property type="component" value="Unassembled WGS sequence"/>
</dbReference>
<dbReference type="Proteomes" id="UP000283501">
    <property type="component" value="Unassembled WGS sequence"/>
</dbReference>
<evidence type="ECO:0000313" key="7">
    <source>
        <dbReference type="EMBL" id="RHI19812.1"/>
    </source>
</evidence>
<dbReference type="EMBL" id="QRXR01000012">
    <property type="protein sequence ID" value="RGU24750.1"/>
    <property type="molecule type" value="Genomic_DNA"/>
</dbReference>
<dbReference type="Proteomes" id="UP000286220">
    <property type="component" value="Unassembled WGS sequence"/>
</dbReference>
<dbReference type="EMBL" id="QSKY01000070">
    <property type="protein sequence ID" value="RHE97143.1"/>
    <property type="molecule type" value="Genomic_DNA"/>
</dbReference>
<dbReference type="Pfam" id="PF13508">
    <property type="entry name" value="Acetyltransf_7"/>
    <property type="match status" value="1"/>
</dbReference>
<dbReference type="GO" id="GO:0016747">
    <property type="term" value="F:acyltransferase activity, transferring groups other than amino-acyl groups"/>
    <property type="evidence" value="ECO:0007669"/>
    <property type="project" value="InterPro"/>
</dbReference>
<dbReference type="AlphaFoldDB" id="A0A3E5AMA8"/>
<protein>
    <submittedName>
        <fullName evidence="3">N-acetyltransferase</fullName>
    </submittedName>
</protein>
<evidence type="ECO:0000313" key="12">
    <source>
        <dbReference type="Proteomes" id="UP000285865"/>
    </source>
</evidence>
<name>A0A3E5AMA8_9FIRM</name>
<organism evidence="3 9">
    <name type="scientific">Agathobacter rectalis</name>
    <dbReference type="NCBI Taxonomy" id="39491"/>
    <lineage>
        <taxon>Bacteria</taxon>
        <taxon>Bacillati</taxon>
        <taxon>Bacillota</taxon>
        <taxon>Clostridia</taxon>
        <taxon>Lachnospirales</taxon>
        <taxon>Lachnospiraceae</taxon>
        <taxon>Agathobacter</taxon>
    </lineage>
</organism>
<keyword evidence="3" id="KW-0808">Transferase</keyword>
<dbReference type="PROSITE" id="PS51186">
    <property type="entry name" value="GNAT"/>
    <property type="match status" value="1"/>
</dbReference>
<dbReference type="Proteomes" id="UP000260717">
    <property type="component" value="Unassembled WGS sequence"/>
</dbReference>
<dbReference type="Proteomes" id="UP000260970">
    <property type="component" value="Unassembled WGS sequence"/>
</dbReference>
<evidence type="ECO:0000313" key="4">
    <source>
        <dbReference type="EMBL" id="RGU24750.1"/>
    </source>
</evidence>
<reference evidence="8 9" key="1">
    <citation type="submission" date="2018-08" db="EMBL/GenBank/DDBJ databases">
        <title>A genome reference for cultivated species of the human gut microbiota.</title>
        <authorList>
            <person name="Zou Y."/>
            <person name="Xue W."/>
            <person name="Luo G."/>
        </authorList>
    </citation>
    <scope>NUCLEOTIDE SEQUENCE [LARGE SCALE GENOMIC DNA]</scope>
    <source>
        <strain evidence="4 11">AF17-27</strain>
        <strain evidence="7 12">AM16-11</strain>
        <strain evidence="6 10">AM26-2LB</strain>
        <strain evidence="5 13">AM42-17AT</strain>
        <strain evidence="3 9">OM05-6AA</strain>
        <strain evidence="2 8">OM08-12AT</strain>
    </source>
</reference>
<proteinExistence type="predicted"/>
<evidence type="ECO:0000313" key="5">
    <source>
        <dbReference type="EMBL" id="RHA90385.1"/>
    </source>
</evidence>
<evidence type="ECO:0000313" key="11">
    <source>
        <dbReference type="Proteomes" id="UP000283765"/>
    </source>
</evidence>
<feature type="domain" description="N-acetyltransferase" evidence="1">
    <location>
        <begin position="1"/>
        <end position="92"/>
    </location>
</feature>
<dbReference type="EMBL" id="QSTI01000011">
    <property type="protein sequence ID" value="RGM49395.1"/>
    <property type="molecule type" value="Genomic_DNA"/>
</dbReference>
<evidence type="ECO:0000313" key="13">
    <source>
        <dbReference type="Proteomes" id="UP000286220"/>
    </source>
</evidence>
<comment type="caution">
    <text evidence="3">The sequence shown here is derived from an EMBL/GenBank/DDBJ whole genome shotgun (WGS) entry which is preliminary data.</text>
</comment>
<evidence type="ECO:0000313" key="6">
    <source>
        <dbReference type="EMBL" id="RHE97143.1"/>
    </source>
</evidence>
<evidence type="ECO:0000313" key="2">
    <source>
        <dbReference type="EMBL" id="RGM49395.1"/>
    </source>
</evidence>
<dbReference type="InterPro" id="IPR016181">
    <property type="entry name" value="Acyl_CoA_acyltransferase"/>
</dbReference>
<dbReference type="EMBL" id="QRKN01000011">
    <property type="protein sequence ID" value="RHI19812.1"/>
    <property type="molecule type" value="Genomic_DNA"/>
</dbReference>
<dbReference type="SUPFAM" id="SSF55729">
    <property type="entry name" value="Acyl-CoA N-acyltransferases (Nat)"/>
    <property type="match status" value="1"/>
</dbReference>
<evidence type="ECO:0000313" key="8">
    <source>
        <dbReference type="Proteomes" id="UP000260717"/>
    </source>
</evidence>
<dbReference type="CDD" id="cd04301">
    <property type="entry name" value="NAT_SF"/>
    <property type="match status" value="1"/>
</dbReference>
<accession>A0A3E5AMA8</accession>
<evidence type="ECO:0000313" key="9">
    <source>
        <dbReference type="Proteomes" id="UP000260970"/>
    </source>
</evidence>